<dbReference type="RefSeq" id="WP_036756934.1">
    <property type="nucleotide sequence ID" value="NZ_JAGSGC010000018.1"/>
</dbReference>
<protein>
    <submittedName>
        <fullName evidence="2">Uncharacterized protein</fullName>
    </submittedName>
</protein>
<dbReference type="STRING" id="1654360.EA58_20670"/>
<evidence type="ECO:0000313" key="2">
    <source>
        <dbReference type="EMBL" id="KDM89867.1"/>
    </source>
</evidence>
<comment type="caution">
    <text evidence="2">The sequence shown here is derived from an EMBL/GenBank/DDBJ whole genome shotgun (WGS) entry which is preliminary data.</text>
</comment>
<sequence>MQPRWLIAQLEEYSFLSQSHRALSDEVRKVLTLTENHGVEHTNRLDSDVYRFTVLYEQLMQAKRERWDSYEHRYKQTAIALEERDQELTEAQTDLERTKEHQSFWQNQLSLARNWKARAQSRVENAKQALRIAEHNRISAESSYHSAKAAYEYARAQKISVYVGKDSDGRDVYESRPNPATAERHAMNSAYSSLQSAISEESLAKSELNAARNEYAQASHQVEGSLTAVADMEVATRHAYSALTNAEDAKTNTLHARYTLDEERRILEEMDDTLKGIENCVSSQQSCQRDLHQQNTKALTTLRHHEQIQDDLVYEIYKIRYALENKVNLLAAFDAPVFLG</sequence>
<name>A0A066RQA6_9GAMM</name>
<dbReference type="Proteomes" id="UP000027192">
    <property type="component" value="Unassembled WGS sequence"/>
</dbReference>
<gene>
    <name evidence="2" type="ORF">EA58_20670</name>
</gene>
<evidence type="ECO:0000313" key="3">
    <source>
        <dbReference type="Proteomes" id="UP000027192"/>
    </source>
</evidence>
<dbReference type="AlphaFoldDB" id="A0A066RQA6"/>
<accession>A0A066RQA6</accession>
<keyword evidence="1" id="KW-0175">Coiled coil</keyword>
<dbReference type="OrthoDB" id="5915983at2"/>
<feature type="coiled-coil region" evidence="1">
    <location>
        <begin position="81"/>
        <end position="136"/>
    </location>
</feature>
<keyword evidence="3" id="KW-1185">Reference proteome</keyword>
<organism evidence="2 3">
    <name type="scientific">Photobacterium galatheae</name>
    <dbReference type="NCBI Taxonomy" id="1654360"/>
    <lineage>
        <taxon>Bacteria</taxon>
        <taxon>Pseudomonadati</taxon>
        <taxon>Pseudomonadota</taxon>
        <taxon>Gammaproteobacteria</taxon>
        <taxon>Vibrionales</taxon>
        <taxon>Vibrionaceae</taxon>
        <taxon>Photobacterium</taxon>
    </lineage>
</organism>
<reference evidence="2 3" key="1">
    <citation type="submission" date="2014-04" db="EMBL/GenBank/DDBJ databases">
        <title>Draft genome sequence of Photobacterium halotolerans S2753: a solonamide, ngercheumicin and holomycin producer.</title>
        <authorList>
            <person name="Machado H.R."/>
            <person name="Gram L."/>
        </authorList>
    </citation>
    <scope>NUCLEOTIDE SEQUENCE [LARGE SCALE GENOMIC DNA]</scope>
    <source>
        <strain evidence="2 3">S2753</strain>
    </source>
</reference>
<proteinExistence type="predicted"/>
<evidence type="ECO:0000256" key="1">
    <source>
        <dbReference type="SAM" id="Coils"/>
    </source>
</evidence>
<dbReference type="EMBL" id="JMIB01000043">
    <property type="protein sequence ID" value="KDM89867.1"/>
    <property type="molecule type" value="Genomic_DNA"/>
</dbReference>